<dbReference type="HOGENOM" id="CLU_120579_2_0_1"/>
<gene>
    <name evidence="7" type="ORF">BOTBODRAFT_192015</name>
</gene>
<dbReference type="PANTHER" id="PTHR28128">
    <property type="entry name" value="GOLGI APPARATUS MEMBRANE PROTEIN TVP15"/>
    <property type="match status" value="1"/>
</dbReference>
<keyword evidence="3 6" id="KW-1133">Transmembrane helix</keyword>
<dbReference type="FunCoup" id="A0A067M049">
    <property type="interactions" value="36"/>
</dbReference>
<accession>A0A067M049</accession>
<evidence type="ECO:0000256" key="4">
    <source>
        <dbReference type="ARBA" id="ARBA00023136"/>
    </source>
</evidence>
<protein>
    <recommendedName>
        <fullName evidence="9">Golgi apparatus membrane protein TVP15</fullName>
    </recommendedName>
</protein>
<feature type="transmembrane region" description="Helical" evidence="6">
    <location>
        <begin position="40"/>
        <end position="60"/>
    </location>
</feature>
<evidence type="ECO:0000256" key="1">
    <source>
        <dbReference type="ARBA" id="ARBA00004141"/>
    </source>
</evidence>
<feature type="transmembrane region" description="Helical" evidence="6">
    <location>
        <begin position="100"/>
        <end position="120"/>
    </location>
</feature>
<name>A0A067M049_BOTB1</name>
<comment type="subcellular location">
    <subcellularLocation>
        <location evidence="1">Membrane</location>
        <topology evidence="1">Multi-pass membrane protein</topology>
    </subcellularLocation>
</comment>
<dbReference type="GO" id="GO:0016192">
    <property type="term" value="P:vesicle-mediated transport"/>
    <property type="evidence" value="ECO:0007669"/>
    <property type="project" value="TreeGrafter"/>
</dbReference>
<dbReference type="InterPro" id="IPR013714">
    <property type="entry name" value="Golgi_TVP15"/>
</dbReference>
<evidence type="ECO:0000256" key="5">
    <source>
        <dbReference type="SAM" id="MobiDB-lite"/>
    </source>
</evidence>
<evidence type="ECO:0000256" key="3">
    <source>
        <dbReference type="ARBA" id="ARBA00022989"/>
    </source>
</evidence>
<feature type="region of interest" description="Disordered" evidence="5">
    <location>
        <begin position="131"/>
        <end position="151"/>
    </location>
</feature>
<evidence type="ECO:0008006" key="9">
    <source>
        <dbReference type="Google" id="ProtNLM"/>
    </source>
</evidence>
<evidence type="ECO:0000256" key="2">
    <source>
        <dbReference type="ARBA" id="ARBA00022692"/>
    </source>
</evidence>
<organism evidence="7 8">
    <name type="scientific">Botryobasidium botryosum (strain FD-172 SS1)</name>
    <dbReference type="NCBI Taxonomy" id="930990"/>
    <lineage>
        <taxon>Eukaryota</taxon>
        <taxon>Fungi</taxon>
        <taxon>Dikarya</taxon>
        <taxon>Basidiomycota</taxon>
        <taxon>Agaricomycotina</taxon>
        <taxon>Agaricomycetes</taxon>
        <taxon>Cantharellales</taxon>
        <taxon>Botryobasidiaceae</taxon>
        <taxon>Botryobasidium</taxon>
    </lineage>
</organism>
<dbReference type="PANTHER" id="PTHR28128:SF1">
    <property type="entry name" value="GOLGI APPARATUS MEMBRANE PROTEIN TVP15"/>
    <property type="match status" value="1"/>
</dbReference>
<dbReference type="InParanoid" id="A0A067M049"/>
<dbReference type="OrthoDB" id="423534at2759"/>
<dbReference type="AlphaFoldDB" id="A0A067M049"/>
<keyword evidence="8" id="KW-1185">Reference proteome</keyword>
<dbReference type="Pfam" id="PF08507">
    <property type="entry name" value="COPI_assoc"/>
    <property type="match status" value="1"/>
</dbReference>
<dbReference type="Proteomes" id="UP000027195">
    <property type="component" value="Unassembled WGS sequence"/>
</dbReference>
<evidence type="ECO:0000256" key="6">
    <source>
        <dbReference type="SAM" id="Phobius"/>
    </source>
</evidence>
<keyword evidence="2 6" id="KW-0812">Transmembrane</keyword>
<dbReference type="GO" id="GO:0000139">
    <property type="term" value="C:Golgi membrane"/>
    <property type="evidence" value="ECO:0007669"/>
    <property type="project" value="TreeGrafter"/>
</dbReference>
<dbReference type="STRING" id="930990.A0A067M049"/>
<feature type="transmembrane region" description="Helical" evidence="6">
    <location>
        <begin position="72"/>
        <end position="94"/>
    </location>
</feature>
<keyword evidence="4 6" id="KW-0472">Membrane</keyword>
<feature type="transmembrane region" description="Helical" evidence="6">
    <location>
        <begin position="12"/>
        <end position="34"/>
    </location>
</feature>
<dbReference type="EMBL" id="KL198096">
    <property type="protein sequence ID" value="KDQ08045.1"/>
    <property type="molecule type" value="Genomic_DNA"/>
</dbReference>
<reference evidence="8" key="1">
    <citation type="journal article" date="2014" name="Proc. Natl. Acad. Sci. U.S.A.">
        <title>Extensive sampling of basidiomycete genomes demonstrates inadequacy of the white-rot/brown-rot paradigm for wood decay fungi.</title>
        <authorList>
            <person name="Riley R."/>
            <person name="Salamov A.A."/>
            <person name="Brown D.W."/>
            <person name="Nagy L.G."/>
            <person name="Floudas D."/>
            <person name="Held B.W."/>
            <person name="Levasseur A."/>
            <person name="Lombard V."/>
            <person name="Morin E."/>
            <person name="Otillar R."/>
            <person name="Lindquist E.A."/>
            <person name="Sun H."/>
            <person name="LaButti K.M."/>
            <person name="Schmutz J."/>
            <person name="Jabbour D."/>
            <person name="Luo H."/>
            <person name="Baker S.E."/>
            <person name="Pisabarro A.G."/>
            <person name="Walton J.D."/>
            <person name="Blanchette R.A."/>
            <person name="Henrissat B."/>
            <person name="Martin F."/>
            <person name="Cullen D."/>
            <person name="Hibbett D.S."/>
            <person name="Grigoriev I.V."/>
        </authorList>
    </citation>
    <scope>NUCLEOTIDE SEQUENCE [LARGE SCALE GENOMIC DNA]</scope>
    <source>
        <strain evidence="8">FD-172 SS1</strain>
    </source>
</reference>
<sequence>MNALQEIQPSSAFKVANVVVGGLLIAGAVGNFLVHSFSSIIIGTYSLLFGVVTLALELAPIPPFYAHLINRYASFFYSFAGRGVFYVLAGVLLFNHYTLLYVSGSLIGFIGVVYFALEFLPLFPPPTSMAPPENSPVGPEGQPIWSAEGEV</sequence>
<evidence type="ECO:0000313" key="8">
    <source>
        <dbReference type="Proteomes" id="UP000027195"/>
    </source>
</evidence>
<evidence type="ECO:0000313" key="7">
    <source>
        <dbReference type="EMBL" id="KDQ08045.1"/>
    </source>
</evidence>
<proteinExistence type="predicted"/>